<organism evidence="1 2">
    <name type="scientific">Clostridium thailandense</name>
    <dbReference type="NCBI Taxonomy" id="2794346"/>
    <lineage>
        <taxon>Bacteria</taxon>
        <taxon>Bacillati</taxon>
        <taxon>Bacillota</taxon>
        <taxon>Clostridia</taxon>
        <taxon>Eubacteriales</taxon>
        <taxon>Clostridiaceae</taxon>
        <taxon>Clostridium</taxon>
    </lineage>
</organism>
<comment type="caution">
    <text evidence="1">The sequence shown here is derived from an EMBL/GenBank/DDBJ whole genome shotgun (WGS) entry which is preliminary data.</text>
</comment>
<dbReference type="AlphaFoldDB" id="A0A949X4P0"/>
<dbReference type="RefSeq" id="WP_218321355.1">
    <property type="nucleotide sequence ID" value="NZ_JAEEGC010000072.1"/>
</dbReference>
<dbReference type="Proteomes" id="UP000694308">
    <property type="component" value="Unassembled WGS sequence"/>
</dbReference>
<gene>
    <name evidence="1" type="ORF">I6U48_15415</name>
</gene>
<reference evidence="1" key="1">
    <citation type="submission" date="2020-12" db="EMBL/GenBank/DDBJ databases">
        <title>Clostridium thailandense sp. nov., a novel acetogenic bacterium isolated from peat land soil in Thailand.</title>
        <authorList>
            <person name="Chaikitkaew S."/>
            <person name="Birkeland N.K."/>
        </authorList>
    </citation>
    <scope>NUCLEOTIDE SEQUENCE</scope>
    <source>
        <strain evidence="1">PL3</strain>
    </source>
</reference>
<protein>
    <recommendedName>
        <fullName evidence="3">Nif11 domain-containing protein</fullName>
    </recommendedName>
</protein>
<proteinExistence type="predicted"/>
<keyword evidence="2" id="KW-1185">Reference proteome</keyword>
<name>A0A949X4P0_9CLOT</name>
<sequence>MNNIITELELLYSDAKKDPLLKKKLLATRSADDPMDAFCKVACDAGHSITVGELFSAGQEYSDNQCKSTNGGNPYPYDSFEDTYETFLASL</sequence>
<dbReference type="EMBL" id="JAEEGC010000072">
    <property type="protein sequence ID" value="MBV7274293.1"/>
    <property type="molecule type" value="Genomic_DNA"/>
</dbReference>
<evidence type="ECO:0000313" key="1">
    <source>
        <dbReference type="EMBL" id="MBV7274293.1"/>
    </source>
</evidence>
<evidence type="ECO:0008006" key="3">
    <source>
        <dbReference type="Google" id="ProtNLM"/>
    </source>
</evidence>
<evidence type="ECO:0000313" key="2">
    <source>
        <dbReference type="Proteomes" id="UP000694308"/>
    </source>
</evidence>
<accession>A0A949X4P0</accession>